<dbReference type="Pfam" id="PF02210">
    <property type="entry name" value="Laminin_G_2"/>
    <property type="match status" value="2"/>
</dbReference>
<dbReference type="AlphaFoldDB" id="A0AA85FAR7"/>
<keyword evidence="4" id="KW-0812">Transmembrane</keyword>
<evidence type="ECO:0000259" key="6">
    <source>
        <dbReference type="PROSITE" id="PS50025"/>
    </source>
</evidence>
<dbReference type="SUPFAM" id="SSF49899">
    <property type="entry name" value="Concanavalin A-like lectins/glucanases"/>
    <property type="match status" value="2"/>
</dbReference>
<accession>A0AA85FAR7</accession>
<keyword evidence="8" id="KW-1185">Reference proteome</keyword>
<evidence type="ECO:0008006" key="11">
    <source>
        <dbReference type="Google" id="ProtNLM"/>
    </source>
</evidence>
<keyword evidence="4" id="KW-0472">Membrane</keyword>
<evidence type="ECO:0000256" key="5">
    <source>
        <dbReference type="SAM" id="SignalP"/>
    </source>
</evidence>
<dbReference type="CDD" id="cd00110">
    <property type="entry name" value="LamG"/>
    <property type="match status" value="2"/>
</dbReference>
<comment type="caution">
    <text evidence="2">Lacks conserved residue(s) required for the propagation of feature annotation.</text>
</comment>
<proteinExistence type="predicted"/>
<dbReference type="InterPro" id="IPR013320">
    <property type="entry name" value="ConA-like_dom_sf"/>
</dbReference>
<dbReference type="Proteomes" id="UP000050792">
    <property type="component" value="Unassembled WGS sequence"/>
</dbReference>
<feature type="transmembrane region" description="Helical" evidence="4">
    <location>
        <begin position="713"/>
        <end position="735"/>
    </location>
</feature>
<feature type="signal peptide" evidence="5">
    <location>
        <begin position="1"/>
        <end position="20"/>
    </location>
</feature>
<dbReference type="PANTHER" id="PTHR15036:SF89">
    <property type="entry name" value="NEUREXIN 1, ISOFORM F"/>
    <property type="match status" value="1"/>
</dbReference>
<dbReference type="InterPro" id="IPR000742">
    <property type="entry name" value="EGF"/>
</dbReference>
<evidence type="ECO:0000256" key="2">
    <source>
        <dbReference type="PROSITE-ProRule" id="PRU00076"/>
    </source>
</evidence>
<dbReference type="InterPro" id="IPR050372">
    <property type="entry name" value="Neurexin-related_CASP"/>
</dbReference>
<reference evidence="8" key="1">
    <citation type="submission" date="2022-06" db="EMBL/GenBank/DDBJ databases">
        <authorList>
            <person name="Berger JAMES D."/>
            <person name="Berger JAMES D."/>
        </authorList>
    </citation>
    <scope>NUCLEOTIDE SEQUENCE [LARGE SCALE GENOMIC DNA]</scope>
</reference>
<keyword evidence="1" id="KW-1015">Disulfide bond</keyword>
<feature type="domain" description="Laminin G" evidence="6">
    <location>
        <begin position="100"/>
        <end position="308"/>
    </location>
</feature>
<evidence type="ECO:0000256" key="1">
    <source>
        <dbReference type="ARBA" id="ARBA00023157"/>
    </source>
</evidence>
<keyword evidence="4" id="KW-1133">Transmembrane helix</keyword>
<feature type="chain" id="PRO_5044704717" description="Laminin G domain-containing protein" evidence="5">
    <location>
        <begin position="21"/>
        <end position="883"/>
    </location>
</feature>
<evidence type="ECO:0000259" key="7">
    <source>
        <dbReference type="PROSITE" id="PS50026"/>
    </source>
</evidence>
<evidence type="ECO:0000256" key="3">
    <source>
        <dbReference type="SAM" id="MobiDB-lite"/>
    </source>
</evidence>
<evidence type="ECO:0000256" key="4">
    <source>
        <dbReference type="SAM" id="Phobius"/>
    </source>
</evidence>
<dbReference type="Gene3D" id="2.10.25.10">
    <property type="entry name" value="Laminin"/>
    <property type="match status" value="1"/>
</dbReference>
<dbReference type="WBParaSite" id="SRDH1_42440.2">
    <property type="protein sequence ID" value="SRDH1_42440.2"/>
    <property type="gene ID" value="SRDH1_42440"/>
</dbReference>
<feature type="domain" description="Laminin G" evidence="6">
    <location>
        <begin position="400"/>
        <end position="587"/>
    </location>
</feature>
<protein>
    <recommendedName>
        <fullName evidence="11">Laminin G domain-containing protein</fullName>
    </recommendedName>
</protein>
<evidence type="ECO:0000313" key="9">
    <source>
        <dbReference type="WBParaSite" id="SRDH1_42440.1"/>
    </source>
</evidence>
<feature type="domain" description="EGF-like" evidence="7">
    <location>
        <begin position="338"/>
        <end position="376"/>
    </location>
</feature>
<dbReference type="Gene3D" id="2.60.120.200">
    <property type="match status" value="2"/>
</dbReference>
<feature type="region of interest" description="Disordered" evidence="3">
    <location>
        <begin position="756"/>
        <end position="776"/>
    </location>
</feature>
<dbReference type="PROSITE" id="PS50026">
    <property type="entry name" value="EGF_3"/>
    <property type="match status" value="1"/>
</dbReference>
<dbReference type="InterPro" id="IPR001791">
    <property type="entry name" value="Laminin_G"/>
</dbReference>
<sequence length="883" mass="101826">MTLILLFIILVCQCLFSIHSKETMLDTFQINLEKSDNTIQTFKNTSQKCKVCSSLKKASMNNGIEMTTIKDKLKTLSIMDMFRRQQSLPNIHSGTSSLQTTNTRNDDNAPLYSITFKEADCYLYNPSMHLYEIFNVQFSFRTSQEDGLLLFNSNKQGIDFIMFELIKSYLHFAFDMGSGSQHYALTMYKVTDSRWHHVELSRIDLENNTLLLYIDRYTFNEQSIKIPVISGDISRNFNLNDPLFIGGISQYTFLKWREKLNSYHGFQGCFGNFSINGLPAYNLLDRAKQKYTLNWTVPVCYDQIIPGCFERPSYALNCKEIQRYPKHHTMKRDERKENLNSRRSKPYCLNDGLCLHSWNTNKCACELTSFEGVRCTRAGTTFLYGFNQNQMINITVNNWTLTTISETIGYLRLIYKDHLRNTRQDEFILGIQMLPMKIDSKSSHSISTIATLLFITNLKQTGDFIHLFLESNKLKLNYDMGGGIIHIIGPNLSVNDGFYHRIRGYRVDHHVILEVDNIRQLYEVNRTYGRSFNNQEVIWIGHAPILNKTDMFHGYMTGVYYNGLLLNDLAAGLSYLPFIQVERFGKVEYVPTFQPLFAISRSVDESLSFESKNVDIQSSSNIPADSATTYISQDDYNNKDLITDILERSSQISQTTDSISGFSLSNFQNYTIIISNESLNNNNHTHNTNQYQMDRKKGNPYIQLKGVNKQINIWLLVCLTSISLVLFIFLTFLAYKCHYTEYLKNQRSYPRKIIPDRQHHQCSSRKSVDTNHSPTDHSLKLNDIHSNIVPKHFEDYTDQTISSLNYTPTLSCSQRNPSVSTFKPTSLIFVNESVNLPINSSMTENKCIIHNNPISHICHINVNKVLIDDSEKCTLSPIEVNLD</sequence>
<dbReference type="PROSITE" id="PS50025">
    <property type="entry name" value="LAM_G_DOMAIN"/>
    <property type="match status" value="2"/>
</dbReference>
<evidence type="ECO:0000313" key="10">
    <source>
        <dbReference type="WBParaSite" id="SRDH1_42440.2"/>
    </source>
</evidence>
<dbReference type="WBParaSite" id="SRDH1_42440.1">
    <property type="protein sequence ID" value="SRDH1_42440.1"/>
    <property type="gene ID" value="SRDH1_42440"/>
</dbReference>
<dbReference type="PANTHER" id="PTHR15036">
    <property type="entry name" value="PIKACHURIN-LIKE PROTEIN"/>
    <property type="match status" value="1"/>
</dbReference>
<keyword evidence="5" id="KW-0732">Signal</keyword>
<feature type="compositionally biased region" description="Basic and acidic residues" evidence="3">
    <location>
        <begin position="766"/>
        <end position="776"/>
    </location>
</feature>
<dbReference type="SMART" id="SM00282">
    <property type="entry name" value="LamG"/>
    <property type="match status" value="2"/>
</dbReference>
<keyword evidence="2" id="KW-0245">EGF-like domain</keyword>
<evidence type="ECO:0000313" key="8">
    <source>
        <dbReference type="Proteomes" id="UP000050792"/>
    </source>
</evidence>
<reference evidence="9 10" key="2">
    <citation type="submission" date="2023-11" db="UniProtKB">
        <authorList>
            <consortium name="WormBaseParasite"/>
        </authorList>
    </citation>
    <scope>IDENTIFICATION</scope>
</reference>
<organism evidence="8 10">
    <name type="scientific">Schistosoma rodhaini</name>
    <dbReference type="NCBI Taxonomy" id="6188"/>
    <lineage>
        <taxon>Eukaryota</taxon>
        <taxon>Metazoa</taxon>
        <taxon>Spiralia</taxon>
        <taxon>Lophotrochozoa</taxon>
        <taxon>Platyhelminthes</taxon>
        <taxon>Trematoda</taxon>
        <taxon>Digenea</taxon>
        <taxon>Strigeidida</taxon>
        <taxon>Schistosomatoidea</taxon>
        <taxon>Schistosomatidae</taxon>
        <taxon>Schistosoma</taxon>
    </lineage>
</organism>
<name>A0AA85FAR7_9TREM</name>